<comment type="caution">
    <text evidence="2">The sequence shown here is derived from an EMBL/GenBank/DDBJ whole genome shotgun (WGS) entry which is preliminary data.</text>
</comment>
<keyword evidence="3" id="KW-1185">Reference proteome</keyword>
<dbReference type="Proteomes" id="UP001281410">
    <property type="component" value="Unassembled WGS sequence"/>
</dbReference>
<feature type="region of interest" description="Disordered" evidence="1">
    <location>
        <begin position="1"/>
        <end position="36"/>
    </location>
</feature>
<dbReference type="EMBL" id="JANJYJ010000008">
    <property type="protein sequence ID" value="KAK3192907.1"/>
    <property type="molecule type" value="Genomic_DNA"/>
</dbReference>
<evidence type="ECO:0000256" key="1">
    <source>
        <dbReference type="SAM" id="MobiDB-lite"/>
    </source>
</evidence>
<proteinExistence type="predicted"/>
<evidence type="ECO:0000313" key="3">
    <source>
        <dbReference type="Proteomes" id="UP001281410"/>
    </source>
</evidence>
<organism evidence="2 3">
    <name type="scientific">Dipteronia sinensis</name>
    <dbReference type="NCBI Taxonomy" id="43782"/>
    <lineage>
        <taxon>Eukaryota</taxon>
        <taxon>Viridiplantae</taxon>
        <taxon>Streptophyta</taxon>
        <taxon>Embryophyta</taxon>
        <taxon>Tracheophyta</taxon>
        <taxon>Spermatophyta</taxon>
        <taxon>Magnoliopsida</taxon>
        <taxon>eudicotyledons</taxon>
        <taxon>Gunneridae</taxon>
        <taxon>Pentapetalae</taxon>
        <taxon>rosids</taxon>
        <taxon>malvids</taxon>
        <taxon>Sapindales</taxon>
        <taxon>Sapindaceae</taxon>
        <taxon>Hippocastanoideae</taxon>
        <taxon>Acereae</taxon>
        <taxon>Dipteronia</taxon>
    </lineage>
</organism>
<sequence length="125" mass="13991">MPEALPAAPASTMKLAPSTPGKHNPPPLISSGGSSSKLLQLTKKPCRKSPCSSRAWMEKFQMTRIMKFTSVTYIGNYSGEEKREITGVLYHEMTHMATERQWPGTRRVDRGIGRFYEVKGELCTE</sequence>
<name>A0AAD9ZTJ9_9ROSI</name>
<dbReference type="AlphaFoldDB" id="A0AAD9ZTJ9"/>
<accession>A0AAD9ZTJ9</accession>
<gene>
    <name evidence="2" type="ORF">Dsin_024217</name>
</gene>
<evidence type="ECO:0000313" key="2">
    <source>
        <dbReference type="EMBL" id="KAK3192907.1"/>
    </source>
</evidence>
<reference evidence="2" key="1">
    <citation type="journal article" date="2023" name="Plant J.">
        <title>Genome sequences and population genomics provide insights into the demographic history, inbreeding, and mutation load of two 'living fossil' tree species of Dipteronia.</title>
        <authorList>
            <person name="Feng Y."/>
            <person name="Comes H.P."/>
            <person name="Chen J."/>
            <person name="Zhu S."/>
            <person name="Lu R."/>
            <person name="Zhang X."/>
            <person name="Li P."/>
            <person name="Qiu J."/>
            <person name="Olsen K.M."/>
            <person name="Qiu Y."/>
        </authorList>
    </citation>
    <scope>NUCLEOTIDE SEQUENCE</scope>
    <source>
        <strain evidence="2">NBL</strain>
    </source>
</reference>
<protein>
    <submittedName>
        <fullName evidence="2">Uncharacterized protein</fullName>
    </submittedName>
</protein>